<reference evidence="2 3" key="1">
    <citation type="submission" date="2024-06" db="EMBL/GenBank/DDBJ databases">
        <title>Draft genome sequence of Geodermatophilus badlandi, a novel member of the Geodermatophilaceae isolated from badland sedimentary rocks in the Red desert, Wyoming, USA.</title>
        <authorList>
            <person name="Ben Tekaya S."/>
            <person name="Nouioui I."/>
            <person name="Flores G.M."/>
            <person name="Shaal M.N."/>
            <person name="Bredoire F."/>
            <person name="Basile F."/>
            <person name="Van Diepen L."/>
            <person name="Ward N.L."/>
        </authorList>
    </citation>
    <scope>NUCLEOTIDE SEQUENCE [LARGE SCALE GENOMIC DNA]</scope>
    <source>
        <strain evidence="2 3">WL48A</strain>
    </source>
</reference>
<dbReference type="CDD" id="cd07067">
    <property type="entry name" value="HP_PGM_like"/>
    <property type="match status" value="1"/>
</dbReference>
<dbReference type="Proteomes" id="UP001560045">
    <property type="component" value="Unassembled WGS sequence"/>
</dbReference>
<evidence type="ECO:0000313" key="2">
    <source>
        <dbReference type="EMBL" id="MEX5718235.1"/>
    </source>
</evidence>
<dbReference type="InterPro" id="IPR029033">
    <property type="entry name" value="His_PPase_superfam"/>
</dbReference>
<evidence type="ECO:0000256" key="1">
    <source>
        <dbReference type="ARBA" id="ARBA00022801"/>
    </source>
</evidence>
<dbReference type="EMBL" id="JBFNXQ010000016">
    <property type="protein sequence ID" value="MEX5718235.1"/>
    <property type="molecule type" value="Genomic_DNA"/>
</dbReference>
<dbReference type="InterPro" id="IPR013078">
    <property type="entry name" value="His_Pase_superF_clade-1"/>
</dbReference>
<protein>
    <submittedName>
        <fullName evidence="2">Histidine phosphatase family protein</fullName>
    </submittedName>
</protein>
<gene>
    <name evidence="2" type="ORF">ABQ292_07610</name>
</gene>
<keyword evidence="1" id="KW-0378">Hydrolase</keyword>
<organism evidence="2 3">
    <name type="scientific">Geodermatophilus maliterrae</name>
    <dbReference type="NCBI Taxonomy" id="3162531"/>
    <lineage>
        <taxon>Bacteria</taxon>
        <taxon>Bacillati</taxon>
        <taxon>Actinomycetota</taxon>
        <taxon>Actinomycetes</taxon>
        <taxon>Geodermatophilales</taxon>
        <taxon>Geodermatophilaceae</taxon>
        <taxon>Geodermatophilus</taxon>
    </lineage>
</organism>
<sequence length="168" mass="17361">MPPRRLVLIRHAQAAAGPVDAERPLTERGARQAAAIGSWLAQSGLAPDRVLLSPARRAVQTWEQAGAALGPGLHPIVDERIWDNTVEALLTAVRETPEDVRTLAVVGHNPSVGELARVLDDGRGDRAARGDLDAGFPAGGVAVFLLATPLAGVQPGAATLSDVTVPAG</sequence>
<dbReference type="SMART" id="SM00855">
    <property type="entry name" value="PGAM"/>
    <property type="match status" value="1"/>
</dbReference>
<proteinExistence type="predicted"/>
<dbReference type="RefSeq" id="WP_369204877.1">
    <property type="nucleotide sequence ID" value="NZ_JBFNXQ010000016.1"/>
</dbReference>
<comment type="caution">
    <text evidence="2">The sequence shown here is derived from an EMBL/GenBank/DDBJ whole genome shotgun (WGS) entry which is preliminary data.</text>
</comment>
<dbReference type="PANTHER" id="PTHR20935:SF1">
    <property type="entry name" value="SLL1549 PROTEIN"/>
    <property type="match status" value="1"/>
</dbReference>
<name>A0ABV3XEH5_9ACTN</name>
<dbReference type="Gene3D" id="3.40.50.1240">
    <property type="entry name" value="Phosphoglycerate mutase-like"/>
    <property type="match status" value="1"/>
</dbReference>
<dbReference type="InterPro" id="IPR051021">
    <property type="entry name" value="Mito_Ser/Thr_phosphatase"/>
</dbReference>
<dbReference type="PANTHER" id="PTHR20935">
    <property type="entry name" value="PHOSPHOGLYCERATE MUTASE-RELATED"/>
    <property type="match status" value="1"/>
</dbReference>
<evidence type="ECO:0000313" key="3">
    <source>
        <dbReference type="Proteomes" id="UP001560045"/>
    </source>
</evidence>
<dbReference type="Pfam" id="PF00300">
    <property type="entry name" value="His_Phos_1"/>
    <property type="match status" value="1"/>
</dbReference>
<accession>A0ABV3XEH5</accession>
<keyword evidence="3" id="KW-1185">Reference proteome</keyword>
<dbReference type="SUPFAM" id="SSF53254">
    <property type="entry name" value="Phosphoglycerate mutase-like"/>
    <property type="match status" value="1"/>
</dbReference>